<dbReference type="PRINTS" id="PR00039">
    <property type="entry name" value="HTHLYSR"/>
</dbReference>
<protein>
    <recommendedName>
        <fullName evidence="5">HTH lysR-type domain-containing protein</fullName>
    </recommendedName>
</protein>
<accession>A0A212JGI7</accession>
<proteinExistence type="inferred from homology"/>
<dbReference type="GO" id="GO:0003677">
    <property type="term" value="F:DNA binding"/>
    <property type="evidence" value="ECO:0007669"/>
    <property type="project" value="UniProtKB-KW"/>
</dbReference>
<gene>
    <name evidence="6" type="ORF">KM92DES2_11073</name>
</gene>
<dbReference type="PROSITE" id="PS50931">
    <property type="entry name" value="HTH_LYSR"/>
    <property type="match status" value="1"/>
</dbReference>
<keyword evidence="3" id="KW-0238">DNA-binding</keyword>
<feature type="domain" description="HTH lysR-type" evidence="5">
    <location>
        <begin position="1"/>
        <end position="58"/>
    </location>
</feature>
<evidence type="ECO:0000313" key="6">
    <source>
        <dbReference type="EMBL" id="SBV98566.1"/>
    </source>
</evidence>
<dbReference type="GO" id="GO:0003700">
    <property type="term" value="F:DNA-binding transcription factor activity"/>
    <property type="evidence" value="ECO:0007669"/>
    <property type="project" value="InterPro"/>
</dbReference>
<comment type="similarity">
    <text evidence="1">Belongs to the LysR transcriptional regulatory family.</text>
</comment>
<evidence type="ECO:0000259" key="5">
    <source>
        <dbReference type="PROSITE" id="PS50931"/>
    </source>
</evidence>
<dbReference type="Gene3D" id="3.40.190.10">
    <property type="entry name" value="Periplasmic binding protein-like II"/>
    <property type="match status" value="2"/>
</dbReference>
<dbReference type="AlphaFoldDB" id="A0A212JGI7"/>
<dbReference type="Pfam" id="PF03466">
    <property type="entry name" value="LysR_substrate"/>
    <property type="match status" value="1"/>
</dbReference>
<dbReference type="PANTHER" id="PTHR30346:SF28">
    <property type="entry name" value="HTH-TYPE TRANSCRIPTIONAL REGULATOR CYNR"/>
    <property type="match status" value="1"/>
</dbReference>
<evidence type="ECO:0000256" key="4">
    <source>
        <dbReference type="ARBA" id="ARBA00023163"/>
    </source>
</evidence>
<keyword evidence="2" id="KW-0805">Transcription regulation</keyword>
<name>A0A212JGI7_9BACT</name>
<dbReference type="Pfam" id="PF00126">
    <property type="entry name" value="HTH_1"/>
    <property type="match status" value="1"/>
</dbReference>
<dbReference type="InterPro" id="IPR036388">
    <property type="entry name" value="WH-like_DNA-bd_sf"/>
</dbReference>
<evidence type="ECO:0000256" key="2">
    <source>
        <dbReference type="ARBA" id="ARBA00023015"/>
    </source>
</evidence>
<evidence type="ECO:0000256" key="3">
    <source>
        <dbReference type="ARBA" id="ARBA00023125"/>
    </source>
</evidence>
<dbReference type="Gene3D" id="1.10.10.10">
    <property type="entry name" value="Winged helix-like DNA-binding domain superfamily/Winged helix DNA-binding domain"/>
    <property type="match status" value="1"/>
</dbReference>
<dbReference type="InterPro" id="IPR036390">
    <property type="entry name" value="WH_DNA-bd_sf"/>
</dbReference>
<dbReference type="InterPro" id="IPR000847">
    <property type="entry name" value="LysR_HTH_N"/>
</dbReference>
<evidence type="ECO:0000256" key="1">
    <source>
        <dbReference type="ARBA" id="ARBA00009437"/>
    </source>
</evidence>
<dbReference type="InterPro" id="IPR005119">
    <property type="entry name" value="LysR_subst-bd"/>
</dbReference>
<organism evidence="6">
    <name type="scientific">uncultured Desulfovibrio sp</name>
    <dbReference type="NCBI Taxonomy" id="167968"/>
    <lineage>
        <taxon>Bacteria</taxon>
        <taxon>Pseudomonadati</taxon>
        <taxon>Thermodesulfobacteriota</taxon>
        <taxon>Desulfovibrionia</taxon>
        <taxon>Desulfovibrionales</taxon>
        <taxon>Desulfovibrionaceae</taxon>
        <taxon>Desulfovibrio</taxon>
        <taxon>environmental samples</taxon>
    </lineage>
</organism>
<dbReference type="SUPFAM" id="SSF53850">
    <property type="entry name" value="Periplasmic binding protein-like II"/>
    <property type="match status" value="1"/>
</dbReference>
<sequence>MEIRHLKTLMMVASARSISKASHLLHLSQPSVTRIVQEIETIVGSPLFSRTKDGMILTNDGKKFYKLATKITSSLHKTISDLKNSHKKCVINIGFCPSIMIFDLIEQLRYANFSMDYIRFHEFNTKRQLIALKNNQIDISITRGADTAHSEGLEQITLHKAELFAVIPAAHRLSGKKTLNLDEMKDDQFVTLSEKFFPFYNSTMTAICKNAGFIPRIGFSANGYVAALATIAAGSCVGIFPRGIVNSIIPGYVYIPIRARDNFIDITCYLRKGENRKEVIDIISIIRNQFCNFGLSDI</sequence>
<dbReference type="RefSeq" id="WP_215648775.1">
    <property type="nucleotide sequence ID" value="NZ_CABUEN010000001.1"/>
</dbReference>
<dbReference type="CDD" id="cd08414">
    <property type="entry name" value="PBP2_LTTR_aromatics_like"/>
    <property type="match status" value="1"/>
</dbReference>
<dbReference type="EMBL" id="FLUP01000001">
    <property type="protein sequence ID" value="SBV98566.1"/>
    <property type="molecule type" value="Genomic_DNA"/>
</dbReference>
<dbReference type="GO" id="GO:0032993">
    <property type="term" value="C:protein-DNA complex"/>
    <property type="evidence" value="ECO:0007669"/>
    <property type="project" value="TreeGrafter"/>
</dbReference>
<keyword evidence="4" id="KW-0804">Transcription</keyword>
<reference evidence="6" key="1">
    <citation type="submission" date="2016-04" db="EMBL/GenBank/DDBJ databases">
        <authorList>
            <person name="Evans L.H."/>
            <person name="Alamgir A."/>
            <person name="Owens N."/>
            <person name="Weber N.D."/>
            <person name="Virtaneva K."/>
            <person name="Barbian K."/>
            <person name="Babar A."/>
            <person name="Rosenke K."/>
        </authorList>
    </citation>
    <scope>NUCLEOTIDE SEQUENCE</scope>
    <source>
        <strain evidence="6">92-2</strain>
    </source>
</reference>
<dbReference type="PANTHER" id="PTHR30346">
    <property type="entry name" value="TRANSCRIPTIONAL DUAL REGULATOR HCAR-RELATED"/>
    <property type="match status" value="1"/>
</dbReference>
<dbReference type="SUPFAM" id="SSF46785">
    <property type="entry name" value="Winged helix' DNA-binding domain"/>
    <property type="match status" value="1"/>
</dbReference>